<feature type="region of interest" description="Disordered" evidence="9">
    <location>
        <begin position="67"/>
        <end position="92"/>
    </location>
</feature>
<evidence type="ECO:0000256" key="7">
    <source>
        <dbReference type="ARBA" id="ARBA00023242"/>
    </source>
</evidence>
<dbReference type="GO" id="GO:0045892">
    <property type="term" value="P:negative regulation of DNA-templated transcription"/>
    <property type="evidence" value="ECO:0007669"/>
    <property type="project" value="UniProtKB-ARBA"/>
</dbReference>
<dbReference type="GO" id="GO:0000978">
    <property type="term" value="F:RNA polymerase II cis-regulatory region sequence-specific DNA binding"/>
    <property type="evidence" value="ECO:0007669"/>
    <property type="project" value="TreeGrafter"/>
</dbReference>
<dbReference type="InterPro" id="IPR013087">
    <property type="entry name" value="Znf_C2H2_type"/>
</dbReference>
<dbReference type="GO" id="GO:0009913">
    <property type="term" value="P:epidermal cell differentiation"/>
    <property type="evidence" value="ECO:0007669"/>
    <property type="project" value="TreeGrafter"/>
</dbReference>
<feature type="domain" description="C2H2-type" evidence="10">
    <location>
        <begin position="730"/>
        <end position="758"/>
    </location>
</feature>
<evidence type="ECO:0000256" key="8">
    <source>
        <dbReference type="PROSITE-ProRule" id="PRU00042"/>
    </source>
</evidence>
<feature type="compositionally biased region" description="Basic and acidic residues" evidence="9">
    <location>
        <begin position="30"/>
        <end position="39"/>
    </location>
</feature>
<feature type="domain" description="C2H2-type" evidence="10">
    <location>
        <begin position="674"/>
        <end position="701"/>
    </location>
</feature>
<sequence length="1015" mass="112196">MDSTPPSTSAVPVLGESSSRTNIRPNGTTRQDDYTREASEAVGASGSESTRALLKKALTTLVSTDYDAVTPPRRTGKENTTPVSSKPKLFRPYDLDDNKCDSDTSTNQTFISPILVRANYGTGLGDWHIEKRSKSESLSYTQTSVPCTSVHGLKAETRPTYVLSDTRLPPKLVLTSLEPLRSSTPKNSPCISPASSQSETRISQKLLTSPVVNNCPSDSSRTWTSLMGTNNYVLDNTETSISGNMQAQRPNVVFQGSHSSREHSLRLPLKHSYKNTITIGTENGGHHSAVSISKVESDRQRSNSCPPVTNAAPGSAHPVPRRWDSTRRLTEQTPPVQIEILKETWAKHHAIMTSRNIRQDDFAPSLPSFATFANHKSEAFKNNSSYNARLEPDNGCSNKVKHMKSKSEETSEISKGGTSRLSLPSTKNECSELPQRSIVDTEADKHTIASTISDRSTTAPSTVCPKSKSMIQAYTSQNGTHESTRSLVNGCRGDNFSTTTAPTRTKSPPPKRFPYSGMEYFKPRPEFYRSDAHCLTDYAFKHPLYYHSLPLQTFRMEHALPKYWIPNEAAVDRPNNSAHRLHDKPDLCVDQITPISAGAFSTSGLQKLSSVNSLPPAPPANLPVAPLLNLIKDQSALPGVEVINGGYGIKNPSFSAPKAQDFPDESLSADNSKFVCKFCSKEFSLQRLLNRHLKCHSDVKRYLCTFCGKGFNDTFDLKRHTRIHTGVKPYKCPSCDKSFTQRCSLESHTRKVHGADLPYGYKQRRTKVYVCEDCGHSTSDPENHFVHLQQNHPFCPALARCHDKRQFKFRSDGIEGADQREQERSSGDSDTNAKTEEASTARARDPLAYSNSISRSLQLETPTACVKVNKIQAPVSAPANIGSNKPEVQVVPQERIEQSARFSPPSLSQNIRYCDIRVANKRPDTTSPKCSPVKKARNDETPLSFERGACENESQAEPPGKVAFMPHVKKRPLGSLTQNTLYDLHPNTGKQTPTKSNPPLGMRLPLGQIVRPNCW</sequence>
<comment type="similarity">
    <text evidence="2">Belongs to the krueppel C2H2-type zinc-finger protein family.</text>
</comment>
<evidence type="ECO:0000256" key="5">
    <source>
        <dbReference type="ARBA" id="ARBA00022771"/>
    </source>
</evidence>
<feature type="region of interest" description="Disordered" evidence="9">
    <location>
        <begin position="812"/>
        <end position="847"/>
    </location>
</feature>
<feature type="region of interest" description="Disordered" evidence="9">
    <location>
        <begin position="1"/>
        <end position="49"/>
    </location>
</feature>
<dbReference type="Pfam" id="PF13465">
    <property type="entry name" value="zf-H2C2_2"/>
    <property type="match status" value="1"/>
</dbReference>
<evidence type="ECO:0000256" key="2">
    <source>
        <dbReference type="ARBA" id="ARBA00006991"/>
    </source>
</evidence>
<keyword evidence="12" id="KW-1185">Reference proteome</keyword>
<feature type="compositionally biased region" description="Low complexity" evidence="9">
    <location>
        <begin position="40"/>
        <end position="49"/>
    </location>
</feature>
<dbReference type="InterPro" id="IPR027756">
    <property type="entry name" value="Ovo-like"/>
</dbReference>
<dbReference type="SUPFAM" id="SSF57667">
    <property type="entry name" value="beta-beta-alpha zinc fingers"/>
    <property type="match status" value="2"/>
</dbReference>
<accession>A0A9D4QL48</accession>
<feature type="compositionally biased region" description="Polar residues" evidence="9">
    <location>
        <begin position="1"/>
        <end position="29"/>
    </location>
</feature>
<dbReference type="GO" id="GO:0008270">
    <property type="term" value="F:zinc ion binding"/>
    <property type="evidence" value="ECO:0007669"/>
    <property type="project" value="UniProtKB-KW"/>
</dbReference>
<dbReference type="Gene3D" id="3.30.160.60">
    <property type="entry name" value="Classic Zinc Finger"/>
    <property type="match status" value="2"/>
</dbReference>
<dbReference type="Proteomes" id="UP000828390">
    <property type="component" value="Unassembled WGS sequence"/>
</dbReference>
<feature type="region of interest" description="Disordered" evidence="9">
    <location>
        <begin position="298"/>
        <end position="321"/>
    </location>
</feature>
<comment type="caution">
    <text evidence="11">The sequence shown here is derived from an EMBL/GenBank/DDBJ whole genome shotgun (WGS) entry which is preliminary data.</text>
</comment>
<dbReference type="PROSITE" id="PS00028">
    <property type="entry name" value="ZINC_FINGER_C2H2_1"/>
    <property type="match status" value="3"/>
</dbReference>
<feature type="region of interest" description="Disordered" evidence="9">
    <location>
        <begin position="391"/>
        <end position="442"/>
    </location>
</feature>
<comment type="subcellular location">
    <subcellularLocation>
        <location evidence="1">Nucleus</location>
    </subcellularLocation>
</comment>
<dbReference type="PANTHER" id="PTHR10032:SF271">
    <property type="entry name" value="RH12261P-RELATED"/>
    <property type="match status" value="1"/>
</dbReference>
<keyword evidence="7" id="KW-0539">Nucleus</keyword>
<proteinExistence type="inferred from homology"/>
<evidence type="ECO:0000256" key="3">
    <source>
        <dbReference type="ARBA" id="ARBA00022723"/>
    </source>
</evidence>
<keyword evidence="5 8" id="KW-0863">Zinc-finger</keyword>
<dbReference type="GO" id="GO:0010837">
    <property type="term" value="P:regulation of keratinocyte proliferation"/>
    <property type="evidence" value="ECO:0007669"/>
    <property type="project" value="UniProtKB-ARBA"/>
</dbReference>
<evidence type="ECO:0000313" key="11">
    <source>
        <dbReference type="EMBL" id="KAH3835049.1"/>
    </source>
</evidence>
<reference evidence="11" key="2">
    <citation type="submission" date="2020-11" db="EMBL/GenBank/DDBJ databases">
        <authorList>
            <person name="McCartney M.A."/>
            <person name="Auch B."/>
            <person name="Kono T."/>
            <person name="Mallez S."/>
            <person name="Becker A."/>
            <person name="Gohl D.M."/>
            <person name="Silverstein K.A.T."/>
            <person name="Koren S."/>
            <person name="Bechman K.B."/>
            <person name="Herman A."/>
            <person name="Abrahante J.E."/>
            <person name="Garbe J."/>
        </authorList>
    </citation>
    <scope>NUCLEOTIDE SEQUENCE</scope>
    <source>
        <strain evidence="11">Duluth1</strain>
        <tissue evidence="11">Whole animal</tissue>
    </source>
</reference>
<evidence type="ECO:0000313" key="12">
    <source>
        <dbReference type="Proteomes" id="UP000828390"/>
    </source>
</evidence>
<feature type="compositionally biased region" description="Polar residues" evidence="9">
    <location>
        <begin position="495"/>
        <end position="506"/>
    </location>
</feature>
<keyword evidence="6" id="KW-0862">Zinc</keyword>
<dbReference type="SMART" id="SM00355">
    <property type="entry name" value="ZnF_C2H2"/>
    <property type="match status" value="4"/>
</dbReference>
<protein>
    <recommendedName>
        <fullName evidence="10">C2H2-type domain-containing protein</fullName>
    </recommendedName>
</protein>
<evidence type="ECO:0000256" key="4">
    <source>
        <dbReference type="ARBA" id="ARBA00022737"/>
    </source>
</evidence>
<dbReference type="EMBL" id="JAIWYP010000004">
    <property type="protein sequence ID" value="KAH3835049.1"/>
    <property type="molecule type" value="Genomic_DNA"/>
</dbReference>
<feature type="region of interest" description="Disordered" evidence="9">
    <location>
        <begin position="180"/>
        <end position="199"/>
    </location>
</feature>
<dbReference type="PROSITE" id="PS50157">
    <property type="entry name" value="ZINC_FINGER_C2H2_2"/>
    <property type="match status" value="3"/>
</dbReference>
<dbReference type="GO" id="GO:0009968">
    <property type="term" value="P:negative regulation of signal transduction"/>
    <property type="evidence" value="ECO:0007669"/>
    <property type="project" value="UniProtKB-ARBA"/>
</dbReference>
<evidence type="ECO:0000256" key="6">
    <source>
        <dbReference type="ARBA" id="ARBA00022833"/>
    </source>
</evidence>
<dbReference type="FunFam" id="3.30.160.60:FF:000452">
    <property type="entry name" value="Transcription factor Ovo-like 2"/>
    <property type="match status" value="1"/>
</dbReference>
<gene>
    <name evidence="11" type="ORF">DPMN_108387</name>
</gene>
<dbReference type="PANTHER" id="PTHR10032">
    <property type="entry name" value="ZINC FINGER PROTEIN WITH KRAB AND SCAN DOMAINS"/>
    <property type="match status" value="1"/>
</dbReference>
<dbReference type="FunFam" id="3.30.160.60:FF:001250">
    <property type="entry name" value="putative transcription factor ovo-like protein 3"/>
    <property type="match status" value="1"/>
</dbReference>
<reference evidence="11" key="1">
    <citation type="journal article" date="2019" name="bioRxiv">
        <title>The Genome of the Zebra Mussel, Dreissena polymorpha: A Resource for Invasive Species Research.</title>
        <authorList>
            <person name="McCartney M.A."/>
            <person name="Auch B."/>
            <person name="Kono T."/>
            <person name="Mallez S."/>
            <person name="Zhang Y."/>
            <person name="Obille A."/>
            <person name="Becker A."/>
            <person name="Abrahante J.E."/>
            <person name="Garbe J."/>
            <person name="Badalamenti J.P."/>
            <person name="Herman A."/>
            <person name="Mangelson H."/>
            <person name="Liachko I."/>
            <person name="Sullivan S."/>
            <person name="Sone E.D."/>
            <person name="Koren S."/>
            <person name="Silverstein K.A.T."/>
            <person name="Beckman K.B."/>
            <person name="Gohl D.M."/>
        </authorList>
    </citation>
    <scope>NUCLEOTIDE SEQUENCE</scope>
    <source>
        <strain evidence="11">Duluth1</strain>
        <tissue evidence="11">Whole animal</tissue>
    </source>
</reference>
<name>A0A9D4QL48_DREPO</name>
<feature type="domain" description="C2H2-type" evidence="10">
    <location>
        <begin position="702"/>
        <end position="729"/>
    </location>
</feature>
<feature type="compositionally biased region" description="Basic and acidic residues" evidence="9">
    <location>
        <begin position="812"/>
        <end position="845"/>
    </location>
</feature>
<dbReference type="GO" id="GO:0051241">
    <property type="term" value="P:negative regulation of multicellular organismal process"/>
    <property type="evidence" value="ECO:0007669"/>
    <property type="project" value="UniProtKB-ARBA"/>
</dbReference>
<dbReference type="GO" id="GO:0005634">
    <property type="term" value="C:nucleus"/>
    <property type="evidence" value="ECO:0007669"/>
    <property type="project" value="UniProtKB-SubCell"/>
</dbReference>
<keyword evidence="3" id="KW-0479">Metal-binding</keyword>
<dbReference type="InterPro" id="IPR036236">
    <property type="entry name" value="Znf_C2H2_sf"/>
</dbReference>
<keyword evidence="4" id="KW-0677">Repeat</keyword>
<dbReference type="GO" id="GO:0045596">
    <property type="term" value="P:negative regulation of cell differentiation"/>
    <property type="evidence" value="ECO:0007669"/>
    <property type="project" value="UniProtKB-ARBA"/>
</dbReference>
<evidence type="ECO:0000256" key="1">
    <source>
        <dbReference type="ARBA" id="ARBA00004123"/>
    </source>
</evidence>
<organism evidence="11 12">
    <name type="scientific">Dreissena polymorpha</name>
    <name type="common">Zebra mussel</name>
    <name type="synonym">Mytilus polymorpha</name>
    <dbReference type="NCBI Taxonomy" id="45954"/>
    <lineage>
        <taxon>Eukaryota</taxon>
        <taxon>Metazoa</taxon>
        <taxon>Spiralia</taxon>
        <taxon>Lophotrochozoa</taxon>
        <taxon>Mollusca</taxon>
        <taxon>Bivalvia</taxon>
        <taxon>Autobranchia</taxon>
        <taxon>Heteroconchia</taxon>
        <taxon>Euheterodonta</taxon>
        <taxon>Imparidentia</taxon>
        <taxon>Neoheterodontei</taxon>
        <taxon>Myida</taxon>
        <taxon>Dreissenoidea</taxon>
        <taxon>Dreissenidae</taxon>
        <taxon>Dreissena</taxon>
    </lineage>
</organism>
<dbReference type="GO" id="GO:0000981">
    <property type="term" value="F:DNA-binding transcription factor activity, RNA polymerase II-specific"/>
    <property type="evidence" value="ECO:0007669"/>
    <property type="project" value="TreeGrafter"/>
</dbReference>
<dbReference type="AlphaFoldDB" id="A0A9D4QL48"/>
<feature type="region of interest" description="Disordered" evidence="9">
    <location>
        <begin position="491"/>
        <end position="516"/>
    </location>
</feature>
<evidence type="ECO:0000256" key="9">
    <source>
        <dbReference type="SAM" id="MobiDB-lite"/>
    </source>
</evidence>
<feature type="compositionally biased region" description="Polar residues" evidence="9">
    <location>
        <begin position="181"/>
        <end position="199"/>
    </location>
</feature>
<evidence type="ECO:0000259" key="10">
    <source>
        <dbReference type="PROSITE" id="PS50157"/>
    </source>
</evidence>